<proteinExistence type="predicted"/>
<gene>
    <name evidence="2" type="ORF">Bca52824_053252</name>
</gene>
<keyword evidence="3" id="KW-1185">Reference proteome</keyword>
<evidence type="ECO:0000313" key="3">
    <source>
        <dbReference type="Proteomes" id="UP000886595"/>
    </source>
</evidence>
<comment type="caution">
    <text evidence="2">The sequence shown here is derived from an EMBL/GenBank/DDBJ whole genome shotgun (WGS) entry which is preliminary data.</text>
</comment>
<feature type="domain" description="Reverse transcriptase zinc-binding" evidence="1">
    <location>
        <begin position="22"/>
        <end position="104"/>
    </location>
</feature>
<dbReference type="Proteomes" id="UP000886595">
    <property type="component" value="Unassembled WGS sequence"/>
</dbReference>
<dbReference type="OrthoDB" id="1108283at2759"/>
<accession>A0A8X7UKE9</accession>
<dbReference type="AlphaFoldDB" id="A0A8X7UKE9"/>
<dbReference type="EMBL" id="JAAMPC010000011">
    <property type="protein sequence ID" value="KAG2282032.1"/>
    <property type="molecule type" value="Genomic_DNA"/>
</dbReference>
<sequence>MTEEEDTDEWTVDGTHLQKYNTGLIYGTLKNHAPLVPWFQTIWCKGGIPKHNFLAWLFVLNRCPTRDRLLGWGLTVDPICLLCNSLPESRDHMFFECSYSWEVWSRTTVKCQVSTPRDWMGIVSYLNSARLPKSQKKLLLIAWQCAIYLLWSECNSRLHRSCFRSPEAILSSLNLIVRNCCSSLRSQNPISSSAMIQMWMQ</sequence>
<protein>
    <recommendedName>
        <fullName evidence="1">Reverse transcriptase zinc-binding domain-containing protein</fullName>
    </recommendedName>
</protein>
<reference evidence="2 3" key="1">
    <citation type="submission" date="2020-02" db="EMBL/GenBank/DDBJ databases">
        <authorList>
            <person name="Ma Q."/>
            <person name="Huang Y."/>
            <person name="Song X."/>
            <person name="Pei D."/>
        </authorList>
    </citation>
    <scope>NUCLEOTIDE SEQUENCE [LARGE SCALE GENOMIC DNA]</scope>
    <source>
        <strain evidence="2">Sxm20200214</strain>
        <tissue evidence="2">Leaf</tissue>
    </source>
</reference>
<dbReference type="PANTHER" id="PTHR33116:SF84">
    <property type="entry name" value="RNA-DIRECTED DNA POLYMERASE"/>
    <property type="match status" value="1"/>
</dbReference>
<dbReference type="InterPro" id="IPR026960">
    <property type="entry name" value="RVT-Znf"/>
</dbReference>
<dbReference type="Pfam" id="PF13966">
    <property type="entry name" value="zf-RVT"/>
    <property type="match status" value="1"/>
</dbReference>
<name>A0A8X7UKE9_BRACI</name>
<evidence type="ECO:0000313" key="2">
    <source>
        <dbReference type="EMBL" id="KAG2282032.1"/>
    </source>
</evidence>
<evidence type="ECO:0000259" key="1">
    <source>
        <dbReference type="Pfam" id="PF13966"/>
    </source>
</evidence>
<organism evidence="2 3">
    <name type="scientific">Brassica carinata</name>
    <name type="common">Ethiopian mustard</name>
    <name type="synonym">Abyssinian cabbage</name>
    <dbReference type="NCBI Taxonomy" id="52824"/>
    <lineage>
        <taxon>Eukaryota</taxon>
        <taxon>Viridiplantae</taxon>
        <taxon>Streptophyta</taxon>
        <taxon>Embryophyta</taxon>
        <taxon>Tracheophyta</taxon>
        <taxon>Spermatophyta</taxon>
        <taxon>Magnoliopsida</taxon>
        <taxon>eudicotyledons</taxon>
        <taxon>Gunneridae</taxon>
        <taxon>Pentapetalae</taxon>
        <taxon>rosids</taxon>
        <taxon>malvids</taxon>
        <taxon>Brassicales</taxon>
        <taxon>Brassicaceae</taxon>
        <taxon>Brassiceae</taxon>
        <taxon>Brassica</taxon>
    </lineage>
</organism>
<dbReference type="PANTHER" id="PTHR33116">
    <property type="entry name" value="REVERSE TRANSCRIPTASE ZINC-BINDING DOMAIN-CONTAINING PROTEIN-RELATED-RELATED"/>
    <property type="match status" value="1"/>
</dbReference>